<accession>A0A2K3DMA4</accession>
<dbReference type="Proteomes" id="UP000006906">
    <property type="component" value="Chromosome 6"/>
</dbReference>
<evidence type="ECO:0000313" key="3">
    <source>
        <dbReference type="Proteomes" id="UP000006906"/>
    </source>
</evidence>
<dbReference type="RefSeq" id="XP_042923391.1">
    <property type="nucleotide sequence ID" value="XM_043062685.1"/>
</dbReference>
<protein>
    <submittedName>
        <fullName evidence="2">Uncharacterized protein</fullName>
    </submittedName>
</protein>
<feature type="compositionally biased region" description="Polar residues" evidence="1">
    <location>
        <begin position="22"/>
        <end position="31"/>
    </location>
</feature>
<dbReference type="InParanoid" id="A0A2K3DMA4"/>
<dbReference type="GeneID" id="66053569"/>
<feature type="region of interest" description="Disordered" evidence="1">
    <location>
        <begin position="144"/>
        <end position="166"/>
    </location>
</feature>
<dbReference type="AlphaFoldDB" id="A0A2K3DMA4"/>
<gene>
    <name evidence="2" type="ORF">CHLRE_06g255150v5</name>
</gene>
<dbReference type="KEGG" id="cre:CHLRE_06g255150v5"/>
<organism evidence="2 3">
    <name type="scientific">Chlamydomonas reinhardtii</name>
    <name type="common">Chlamydomonas smithii</name>
    <dbReference type="NCBI Taxonomy" id="3055"/>
    <lineage>
        <taxon>Eukaryota</taxon>
        <taxon>Viridiplantae</taxon>
        <taxon>Chlorophyta</taxon>
        <taxon>core chlorophytes</taxon>
        <taxon>Chlorophyceae</taxon>
        <taxon>CS clade</taxon>
        <taxon>Chlamydomonadales</taxon>
        <taxon>Chlamydomonadaceae</taxon>
        <taxon>Chlamydomonas</taxon>
    </lineage>
</organism>
<sequence>MRASGAGSSDAAQPAPEQQPQSWNTLGVSNTGAEAAAGQGGVEPQAAMPHGPTCACCQPGRGAGPIRQVITYVDGVVLEVESADGSVVYLDQEDQSGEAAAAAGGRWGAAGGAWGEAGVVVEAEVVSVPTGADAAQYIVFEGEEEEVEEEEAGAGGKTGTREAGAARAGRFVPTPAVAGQPFVYVPDVELRGTGHSDSPSIY</sequence>
<feature type="compositionally biased region" description="Low complexity" evidence="1">
    <location>
        <begin position="11"/>
        <end position="21"/>
    </location>
</feature>
<dbReference type="EMBL" id="CM008967">
    <property type="protein sequence ID" value="PNW81662.1"/>
    <property type="molecule type" value="Genomic_DNA"/>
</dbReference>
<dbReference type="Gramene" id="PNW81662">
    <property type="protein sequence ID" value="PNW81662"/>
    <property type="gene ID" value="CHLRE_06g255150v5"/>
</dbReference>
<proteinExistence type="predicted"/>
<dbReference type="OrthoDB" id="550419at2759"/>
<name>A0A2K3DMA4_CHLRE</name>
<reference evidence="2 3" key="1">
    <citation type="journal article" date="2007" name="Science">
        <title>The Chlamydomonas genome reveals the evolution of key animal and plant functions.</title>
        <authorList>
            <person name="Merchant S.S."/>
            <person name="Prochnik S.E."/>
            <person name="Vallon O."/>
            <person name="Harris E.H."/>
            <person name="Karpowicz S.J."/>
            <person name="Witman G.B."/>
            <person name="Terry A."/>
            <person name="Salamov A."/>
            <person name="Fritz-Laylin L.K."/>
            <person name="Marechal-Drouard L."/>
            <person name="Marshall W.F."/>
            <person name="Qu L.H."/>
            <person name="Nelson D.R."/>
            <person name="Sanderfoot A.A."/>
            <person name="Spalding M.H."/>
            <person name="Kapitonov V.V."/>
            <person name="Ren Q."/>
            <person name="Ferris P."/>
            <person name="Lindquist E."/>
            <person name="Shapiro H."/>
            <person name="Lucas S.M."/>
            <person name="Grimwood J."/>
            <person name="Schmutz J."/>
            <person name="Cardol P."/>
            <person name="Cerutti H."/>
            <person name="Chanfreau G."/>
            <person name="Chen C.L."/>
            <person name="Cognat V."/>
            <person name="Croft M.T."/>
            <person name="Dent R."/>
            <person name="Dutcher S."/>
            <person name="Fernandez E."/>
            <person name="Fukuzawa H."/>
            <person name="Gonzalez-Ballester D."/>
            <person name="Gonzalez-Halphen D."/>
            <person name="Hallmann A."/>
            <person name="Hanikenne M."/>
            <person name="Hippler M."/>
            <person name="Inwood W."/>
            <person name="Jabbari K."/>
            <person name="Kalanon M."/>
            <person name="Kuras R."/>
            <person name="Lefebvre P.A."/>
            <person name="Lemaire S.D."/>
            <person name="Lobanov A.V."/>
            <person name="Lohr M."/>
            <person name="Manuell A."/>
            <person name="Meier I."/>
            <person name="Mets L."/>
            <person name="Mittag M."/>
            <person name="Mittelmeier T."/>
            <person name="Moroney J.V."/>
            <person name="Moseley J."/>
            <person name="Napoli C."/>
            <person name="Nedelcu A.M."/>
            <person name="Niyogi K."/>
            <person name="Novoselov S.V."/>
            <person name="Paulsen I.T."/>
            <person name="Pazour G."/>
            <person name="Purton S."/>
            <person name="Ral J.P."/>
            <person name="Riano-Pachon D.M."/>
            <person name="Riekhof W."/>
            <person name="Rymarquis L."/>
            <person name="Schroda M."/>
            <person name="Stern D."/>
            <person name="Umen J."/>
            <person name="Willows R."/>
            <person name="Wilson N."/>
            <person name="Zimmer S.L."/>
            <person name="Allmer J."/>
            <person name="Balk J."/>
            <person name="Bisova K."/>
            <person name="Chen C.J."/>
            <person name="Elias M."/>
            <person name="Gendler K."/>
            <person name="Hauser C."/>
            <person name="Lamb M.R."/>
            <person name="Ledford H."/>
            <person name="Long J.C."/>
            <person name="Minagawa J."/>
            <person name="Page M.D."/>
            <person name="Pan J."/>
            <person name="Pootakham W."/>
            <person name="Roje S."/>
            <person name="Rose A."/>
            <person name="Stahlberg E."/>
            <person name="Terauchi A.M."/>
            <person name="Yang P."/>
            <person name="Ball S."/>
            <person name="Bowler C."/>
            <person name="Dieckmann C.L."/>
            <person name="Gladyshev V.N."/>
            <person name="Green P."/>
            <person name="Jorgensen R."/>
            <person name="Mayfield S."/>
            <person name="Mueller-Roeber B."/>
            <person name="Rajamani S."/>
            <person name="Sayre R.T."/>
            <person name="Brokstein P."/>
            <person name="Dubchak I."/>
            <person name="Goodstein D."/>
            <person name="Hornick L."/>
            <person name="Huang Y.W."/>
            <person name="Jhaveri J."/>
            <person name="Luo Y."/>
            <person name="Martinez D."/>
            <person name="Ngau W.C."/>
            <person name="Otillar B."/>
            <person name="Poliakov A."/>
            <person name="Porter A."/>
            <person name="Szajkowski L."/>
            <person name="Werner G."/>
            <person name="Zhou K."/>
            <person name="Grigoriev I.V."/>
            <person name="Rokhsar D.S."/>
            <person name="Grossman A.R."/>
        </authorList>
    </citation>
    <scope>NUCLEOTIDE SEQUENCE [LARGE SCALE GENOMIC DNA]</scope>
    <source>
        <strain evidence="3">CC-503</strain>
    </source>
</reference>
<evidence type="ECO:0000313" key="2">
    <source>
        <dbReference type="EMBL" id="PNW81662.1"/>
    </source>
</evidence>
<feature type="compositionally biased region" description="Low complexity" evidence="1">
    <location>
        <begin position="32"/>
        <end position="47"/>
    </location>
</feature>
<feature type="region of interest" description="Disordered" evidence="1">
    <location>
        <begin position="1"/>
        <end position="51"/>
    </location>
</feature>
<evidence type="ECO:0000256" key="1">
    <source>
        <dbReference type="SAM" id="MobiDB-lite"/>
    </source>
</evidence>
<keyword evidence="3" id="KW-1185">Reference proteome</keyword>